<comment type="caution">
    <text evidence="1">The sequence shown here is derived from an EMBL/GenBank/DDBJ whole genome shotgun (WGS) entry which is preliminary data.</text>
</comment>
<accession>A0AAU9VDP9</accession>
<reference evidence="1" key="1">
    <citation type="submission" date="2022-03" db="EMBL/GenBank/DDBJ databases">
        <authorList>
            <person name="Tunstrom K."/>
        </authorList>
    </citation>
    <scope>NUCLEOTIDE SEQUENCE</scope>
</reference>
<evidence type="ECO:0000313" key="2">
    <source>
        <dbReference type="Proteomes" id="UP001153954"/>
    </source>
</evidence>
<protein>
    <recommendedName>
        <fullName evidence="3">Reverse transcriptase domain-containing protein</fullName>
    </recommendedName>
</protein>
<proteinExistence type="predicted"/>
<dbReference type="Proteomes" id="UP001153954">
    <property type="component" value="Unassembled WGS sequence"/>
</dbReference>
<sequence length="204" mass="23733">MYISRDYDDCTNPKPTNKTHFPLWGCKAGDICIYIYKGCNVPESVNQRDGGCLEDLGLKWTRHHVNGDYISHLLFVEDIVIFAETLKELSRILNDLNESSRLISLGLNLDNTKLMFNKQVTLRPVTVDGTLFEVIQDHIYLQLDHTMQLGRKNFEKEADRKIQLGWAVFDRLHRVFTISQIYLFINIWRRDVNTDDPIVSSTQI</sequence>
<name>A0AAU9VDP9_EUPED</name>
<dbReference type="EMBL" id="CAKOGL010000030">
    <property type="protein sequence ID" value="CAH2107541.1"/>
    <property type="molecule type" value="Genomic_DNA"/>
</dbReference>
<dbReference type="AlphaFoldDB" id="A0AAU9VDP9"/>
<organism evidence="1 2">
    <name type="scientific">Euphydryas editha</name>
    <name type="common">Edith's checkerspot</name>
    <dbReference type="NCBI Taxonomy" id="104508"/>
    <lineage>
        <taxon>Eukaryota</taxon>
        <taxon>Metazoa</taxon>
        <taxon>Ecdysozoa</taxon>
        <taxon>Arthropoda</taxon>
        <taxon>Hexapoda</taxon>
        <taxon>Insecta</taxon>
        <taxon>Pterygota</taxon>
        <taxon>Neoptera</taxon>
        <taxon>Endopterygota</taxon>
        <taxon>Lepidoptera</taxon>
        <taxon>Glossata</taxon>
        <taxon>Ditrysia</taxon>
        <taxon>Papilionoidea</taxon>
        <taxon>Nymphalidae</taxon>
        <taxon>Nymphalinae</taxon>
        <taxon>Euphydryas</taxon>
    </lineage>
</organism>
<evidence type="ECO:0000313" key="1">
    <source>
        <dbReference type="EMBL" id="CAH2107541.1"/>
    </source>
</evidence>
<keyword evidence="2" id="KW-1185">Reference proteome</keyword>
<evidence type="ECO:0008006" key="3">
    <source>
        <dbReference type="Google" id="ProtNLM"/>
    </source>
</evidence>
<gene>
    <name evidence="1" type="ORF">EEDITHA_LOCUS21564</name>
</gene>